<dbReference type="PROSITE" id="PS00108">
    <property type="entry name" value="PROTEIN_KINASE_ST"/>
    <property type="match status" value="1"/>
</dbReference>
<keyword evidence="2 4" id="KW-0547">Nucleotide-binding</keyword>
<dbReference type="Gene3D" id="1.10.510.10">
    <property type="entry name" value="Transferase(Phosphotransferase) domain 1"/>
    <property type="match status" value="1"/>
</dbReference>
<evidence type="ECO:0000259" key="6">
    <source>
        <dbReference type="PROSITE" id="PS50011"/>
    </source>
</evidence>
<feature type="domain" description="Protein kinase" evidence="6">
    <location>
        <begin position="18"/>
        <end position="297"/>
    </location>
</feature>
<dbReference type="GO" id="GO:0004674">
    <property type="term" value="F:protein serine/threonine kinase activity"/>
    <property type="evidence" value="ECO:0007669"/>
    <property type="project" value="UniProtKB-EC"/>
</dbReference>
<organism evidence="7">
    <name type="scientific">Eutreptiella gymnastica</name>
    <dbReference type="NCBI Taxonomy" id="73025"/>
    <lineage>
        <taxon>Eukaryota</taxon>
        <taxon>Discoba</taxon>
        <taxon>Euglenozoa</taxon>
        <taxon>Euglenida</taxon>
        <taxon>Spirocuta</taxon>
        <taxon>Euglenophyceae</taxon>
        <taxon>Eutreptiales</taxon>
        <taxon>Eutreptiaceae</taxon>
        <taxon>Eutreptiella</taxon>
    </lineage>
</organism>
<dbReference type="InterPro" id="IPR017441">
    <property type="entry name" value="Protein_kinase_ATP_BS"/>
</dbReference>
<feature type="binding site" evidence="4">
    <location>
        <position position="47"/>
    </location>
    <ligand>
        <name>ATP</name>
        <dbReference type="ChEBI" id="CHEBI:30616"/>
    </ligand>
</feature>
<feature type="compositionally biased region" description="Basic and acidic residues" evidence="5">
    <location>
        <begin position="504"/>
        <end position="517"/>
    </location>
</feature>
<dbReference type="InterPro" id="IPR000719">
    <property type="entry name" value="Prot_kinase_dom"/>
</dbReference>
<dbReference type="EC" id="2.7.11.1" evidence="1"/>
<evidence type="ECO:0000256" key="5">
    <source>
        <dbReference type="SAM" id="MobiDB-lite"/>
    </source>
</evidence>
<evidence type="ECO:0000256" key="1">
    <source>
        <dbReference type="ARBA" id="ARBA00012513"/>
    </source>
</evidence>
<feature type="compositionally biased region" description="Low complexity" evidence="5">
    <location>
        <begin position="376"/>
        <end position="387"/>
    </location>
</feature>
<dbReference type="EMBL" id="HBGA01009207">
    <property type="protein sequence ID" value="CAD8992329.1"/>
    <property type="molecule type" value="Transcribed_RNA"/>
</dbReference>
<dbReference type="PROSITE" id="PS00107">
    <property type="entry name" value="PROTEIN_KINASE_ATP"/>
    <property type="match status" value="1"/>
</dbReference>
<proteinExistence type="predicted"/>
<keyword evidence="3 4" id="KW-0067">ATP-binding</keyword>
<feature type="compositionally biased region" description="Polar residues" evidence="5">
    <location>
        <begin position="427"/>
        <end position="445"/>
    </location>
</feature>
<accession>A0A7S1N1X0</accession>
<feature type="compositionally biased region" description="Low complexity" evidence="5">
    <location>
        <begin position="446"/>
        <end position="457"/>
    </location>
</feature>
<feature type="compositionally biased region" description="Basic residues" evidence="5">
    <location>
        <begin position="467"/>
        <end position="476"/>
    </location>
</feature>
<sequence>MPSNVPAVKIPSCVGYRYKLRHKIGAGTFGFVFDAVDLNTGEIVAVKIAMGNRNAQRLLQQEARIALRFGGGKEQGPPEKGFPKFLSYGSCADVTYMVMERLGPNLDTLLKYNKQALSLKTVLLLASQMLTRIERFHNKGFLHRDIKPHNFTMGWGTSGFRLYLIDFGLTARFITPKSEHISFGVGKGLIGTPWFCSINAHDGCELSRRDDLESLFYVLVYLLRGSLPWQHVQNREIKLWSANIRQLKVSTTQILRELPEEFTTFYLHVRSLDFEEKPQYKVLRRLLWQVFVRHGFVEDNRFDWVAKQEIERKGKAEEEALRQEQQRIEEKLNQLVAQRRNAANHLVIPASTPPGRPPIRGTGKPDQPAPLPNSISSPSHTPSHTSSGATTCHSHGDNASSYMVVTHDPHGHNNPALCPTGALPTKSMGSQITSLSTSSFRTMVQTSTSSMSMSSESADSENELRGRRSRSGRLSRRVASLKSESGMDFRQKAQAQAQAANAKNPKDDAPPLDHLMDSDEEGVLAGLFRRRLGQANRPSNGHFDTI</sequence>
<dbReference type="AlphaFoldDB" id="A0A7S1N1X0"/>
<gene>
    <name evidence="7" type="ORF">EGYM00392_LOCUS3376</name>
</gene>
<dbReference type="SMART" id="SM00220">
    <property type="entry name" value="S_TKc"/>
    <property type="match status" value="1"/>
</dbReference>
<dbReference type="InterPro" id="IPR050235">
    <property type="entry name" value="CK1_Ser-Thr_kinase"/>
</dbReference>
<protein>
    <recommendedName>
        <fullName evidence="1">non-specific serine/threonine protein kinase</fullName>
        <ecNumber evidence="1">2.7.11.1</ecNumber>
    </recommendedName>
</protein>
<dbReference type="InterPro" id="IPR011009">
    <property type="entry name" value="Kinase-like_dom_sf"/>
</dbReference>
<evidence type="ECO:0000256" key="3">
    <source>
        <dbReference type="ARBA" id="ARBA00022840"/>
    </source>
</evidence>
<evidence type="ECO:0000313" key="7">
    <source>
        <dbReference type="EMBL" id="CAD8992329.1"/>
    </source>
</evidence>
<dbReference type="SUPFAM" id="SSF56112">
    <property type="entry name" value="Protein kinase-like (PK-like)"/>
    <property type="match status" value="1"/>
</dbReference>
<dbReference type="PANTHER" id="PTHR11909">
    <property type="entry name" value="CASEIN KINASE-RELATED"/>
    <property type="match status" value="1"/>
</dbReference>
<reference evidence="7" key="1">
    <citation type="submission" date="2021-01" db="EMBL/GenBank/DDBJ databases">
        <authorList>
            <person name="Corre E."/>
            <person name="Pelletier E."/>
            <person name="Niang G."/>
            <person name="Scheremetjew M."/>
            <person name="Finn R."/>
            <person name="Kale V."/>
            <person name="Holt S."/>
            <person name="Cochrane G."/>
            <person name="Meng A."/>
            <person name="Brown T."/>
            <person name="Cohen L."/>
        </authorList>
    </citation>
    <scope>NUCLEOTIDE SEQUENCE</scope>
    <source>
        <strain evidence="7">NIES-381</strain>
    </source>
</reference>
<feature type="region of interest" description="Disordered" evidence="5">
    <location>
        <begin position="343"/>
        <end position="520"/>
    </location>
</feature>
<dbReference type="Pfam" id="PF00069">
    <property type="entry name" value="Pkinase"/>
    <property type="match status" value="1"/>
</dbReference>
<feature type="compositionally biased region" description="Low complexity" evidence="5">
    <location>
        <begin position="492"/>
        <end position="503"/>
    </location>
</feature>
<evidence type="ECO:0000256" key="2">
    <source>
        <dbReference type="ARBA" id="ARBA00022741"/>
    </source>
</evidence>
<dbReference type="PROSITE" id="PS50011">
    <property type="entry name" value="PROTEIN_KINASE_DOM"/>
    <property type="match status" value="1"/>
</dbReference>
<evidence type="ECO:0000256" key="4">
    <source>
        <dbReference type="PROSITE-ProRule" id="PRU10141"/>
    </source>
</evidence>
<dbReference type="GO" id="GO:0005524">
    <property type="term" value="F:ATP binding"/>
    <property type="evidence" value="ECO:0007669"/>
    <property type="project" value="UniProtKB-UniRule"/>
</dbReference>
<dbReference type="InterPro" id="IPR008271">
    <property type="entry name" value="Ser/Thr_kinase_AS"/>
</dbReference>
<feature type="compositionally biased region" description="Polar residues" evidence="5">
    <location>
        <begin position="388"/>
        <end position="403"/>
    </location>
</feature>
<dbReference type="CDD" id="cd14016">
    <property type="entry name" value="STKc_CK1"/>
    <property type="match status" value="1"/>
</dbReference>
<name>A0A7S1N1X0_9EUGL</name>